<comment type="caution">
    <text evidence="3">The sequence shown here is derived from an EMBL/GenBank/DDBJ whole genome shotgun (WGS) entry which is preliminary data.</text>
</comment>
<name>A0ABW1ECU0_9BACT</name>
<keyword evidence="4" id="KW-1185">Reference proteome</keyword>
<keyword evidence="1" id="KW-0732">Signal</keyword>
<organism evidence="3 4">
    <name type="scientific">Acidicapsa dinghuensis</name>
    <dbReference type="NCBI Taxonomy" id="2218256"/>
    <lineage>
        <taxon>Bacteria</taxon>
        <taxon>Pseudomonadati</taxon>
        <taxon>Acidobacteriota</taxon>
        <taxon>Terriglobia</taxon>
        <taxon>Terriglobales</taxon>
        <taxon>Acidobacteriaceae</taxon>
        <taxon>Acidicapsa</taxon>
    </lineage>
</organism>
<evidence type="ECO:0000313" key="4">
    <source>
        <dbReference type="Proteomes" id="UP001596091"/>
    </source>
</evidence>
<evidence type="ECO:0000256" key="1">
    <source>
        <dbReference type="SAM" id="SignalP"/>
    </source>
</evidence>
<dbReference type="Pfam" id="PF13628">
    <property type="entry name" value="DUF4142"/>
    <property type="match status" value="1"/>
</dbReference>
<dbReference type="RefSeq" id="WP_263338210.1">
    <property type="nucleotide sequence ID" value="NZ_JAGSYH010000004.1"/>
</dbReference>
<reference evidence="4" key="1">
    <citation type="journal article" date="2019" name="Int. J. Syst. Evol. Microbiol.">
        <title>The Global Catalogue of Microorganisms (GCM) 10K type strain sequencing project: providing services to taxonomists for standard genome sequencing and annotation.</title>
        <authorList>
            <consortium name="The Broad Institute Genomics Platform"/>
            <consortium name="The Broad Institute Genome Sequencing Center for Infectious Disease"/>
            <person name="Wu L."/>
            <person name="Ma J."/>
        </authorList>
    </citation>
    <scope>NUCLEOTIDE SEQUENCE [LARGE SCALE GENOMIC DNA]</scope>
    <source>
        <strain evidence="4">JCM 4087</strain>
    </source>
</reference>
<accession>A0ABW1ECU0</accession>
<proteinExistence type="predicted"/>
<feature type="domain" description="DUF4142" evidence="2">
    <location>
        <begin position="28"/>
        <end position="158"/>
    </location>
</feature>
<dbReference type="PANTHER" id="PTHR38593">
    <property type="entry name" value="BLR2558 PROTEIN"/>
    <property type="match status" value="1"/>
</dbReference>
<evidence type="ECO:0000313" key="3">
    <source>
        <dbReference type="EMBL" id="MFC5862101.1"/>
    </source>
</evidence>
<gene>
    <name evidence="3" type="ORF">ACFPT7_07335</name>
</gene>
<feature type="signal peptide" evidence="1">
    <location>
        <begin position="1"/>
        <end position="23"/>
    </location>
</feature>
<dbReference type="EMBL" id="JBHSPH010000002">
    <property type="protein sequence ID" value="MFC5862101.1"/>
    <property type="molecule type" value="Genomic_DNA"/>
</dbReference>
<sequence length="163" mass="17562">MKQRWIVALVMVAGLVGSGAVVAQKASQTDRDFVAKVSQGGMYEVEAGKVAATRGTVAVVRNFGVLESHDHEGVGANLKRVANSSGVTFPNALNAEFSARLAKLKAVATDQFDSYYWNDMKQIHNKDHGLFVEEAQHGSASYQQFAHDTAALVAAHLGWLNTM</sequence>
<dbReference type="PANTHER" id="PTHR38593:SF1">
    <property type="entry name" value="BLR2558 PROTEIN"/>
    <property type="match status" value="1"/>
</dbReference>
<evidence type="ECO:0000259" key="2">
    <source>
        <dbReference type="Pfam" id="PF13628"/>
    </source>
</evidence>
<feature type="chain" id="PRO_5045850143" evidence="1">
    <location>
        <begin position="24"/>
        <end position="163"/>
    </location>
</feature>
<dbReference type="InterPro" id="IPR025419">
    <property type="entry name" value="DUF4142"/>
</dbReference>
<protein>
    <submittedName>
        <fullName evidence="3">DUF4142 domain-containing protein</fullName>
    </submittedName>
</protein>
<dbReference type="Proteomes" id="UP001596091">
    <property type="component" value="Unassembled WGS sequence"/>
</dbReference>